<dbReference type="RefSeq" id="WP_216130210.1">
    <property type="nucleotide sequence ID" value="NZ_CP064782.1"/>
</dbReference>
<dbReference type="GO" id="GO:0004674">
    <property type="term" value="F:protein serine/threonine kinase activity"/>
    <property type="evidence" value="ECO:0007669"/>
    <property type="project" value="TreeGrafter"/>
</dbReference>
<dbReference type="PANTHER" id="PTHR37419:SF8">
    <property type="entry name" value="TOXIN YJJJ"/>
    <property type="match status" value="1"/>
</dbReference>
<dbReference type="PANTHER" id="PTHR37419">
    <property type="entry name" value="SERINE/THREONINE-PROTEIN KINASE TOXIN HIPA"/>
    <property type="match status" value="1"/>
</dbReference>
<name>A0A975SK63_9RHOO</name>
<dbReference type="Pfam" id="PF07804">
    <property type="entry name" value="HipA_C"/>
    <property type="match status" value="1"/>
</dbReference>
<dbReference type="InterPro" id="IPR052028">
    <property type="entry name" value="HipA_Ser/Thr_kinase"/>
</dbReference>
<evidence type="ECO:0000256" key="1">
    <source>
        <dbReference type="ARBA" id="ARBA00010164"/>
    </source>
</evidence>
<dbReference type="KEGG" id="aiq:Azoinq_08030"/>
<keyword evidence="6" id="KW-1185">Reference proteome</keyword>
<organism evidence="5 6">
    <name type="scientific">Azospira inquinata</name>
    <dbReference type="NCBI Taxonomy" id="2785627"/>
    <lineage>
        <taxon>Bacteria</taxon>
        <taxon>Pseudomonadati</taxon>
        <taxon>Pseudomonadota</taxon>
        <taxon>Betaproteobacteria</taxon>
        <taxon>Rhodocyclales</taxon>
        <taxon>Rhodocyclaceae</taxon>
        <taxon>Azospira</taxon>
    </lineage>
</organism>
<dbReference type="EMBL" id="CP064782">
    <property type="protein sequence ID" value="QWT47827.1"/>
    <property type="molecule type" value="Genomic_DNA"/>
</dbReference>
<dbReference type="NCBIfam" id="NF007297">
    <property type="entry name" value="PRK09775.1"/>
    <property type="match status" value="1"/>
</dbReference>
<evidence type="ECO:0000313" key="6">
    <source>
        <dbReference type="Proteomes" id="UP000683428"/>
    </source>
</evidence>
<accession>A0A975SK63</accession>
<evidence type="ECO:0000256" key="2">
    <source>
        <dbReference type="ARBA" id="ARBA00022679"/>
    </source>
</evidence>
<protein>
    <submittedName>
        <fullName evidence="5">Type II toxin-antitoxin system HipA family toxin YjjJ</fullName>
    </submittedName>
</protein>
<sequence length="447" mass="47936">MAKHTERLAFLLGQGPLSPREIQEKLGLSQPTLSRAVQALGPEIIRIGRGRSIQYGLRDSGRGLGEIPVYRVGEGGTLEDLGRLLPVRPAGFVLIQPDGKTSHSDSLPWWLDDMRPQGYLGRLYVARQWEHLGLPAQLKDWDDTHVLRALLQDGADCIGNLLLGEGARATFLADLPGPAIREEDLPEAYPRLAEAAARGALPGSSAGGEQPKFIAYVQGESGPRHVLVKFTLPAANPVSQRWRDLLLAEHLALQALNQAGIPAVSSRLLDWGNQRFLEGERFDRIGTLGRRGVFSLGTVDAQFTGVGRGGWTVICQALARAGILSQEGVGEAARLQAFGHLIGNTDMHPGNLSLIAAEAPPYALAPAYDMLPMAFAPTAGGDLPQTLASAPLPPAIGAEAWRRALGVARDYLARLREESGFSAAFRPCIGALETHLAAMAEQISRLA</sequence>
<keyword evidence="2" id="KW-0808">Transferase</keyword>
<dbReference type="CDD" id="cd00090">
    <property type="entry name" value="HTH_ARSR"/>
    <property type="match status" value="1"/>
</dbReference>
<evidence type="ECO:0000313" key="5">
    <source>
        <dbReference type="EMBL" id="QWT47827.1"/>
    </source>
</evidence>
<dbReference type="GO" id="GO:0005829">
    <property type="term" value="C:cytosol"/>
    <property type="evidence" value="ECO:0007669"/>
    <property type="project" value="TreeGrafter"/>
</dbReference>
<gene>
    <name evidence="5" type="primary">yjjJ</name>
    <name evidence="5" type="ORF">Azoinq_08030</name>
</gene>
<comment type="similarity">
    <text evidence="1">Belongs to the HipA Ser/Thr kinase family.</text>
</comment>
<dbReference type="InterPro" id="IPR012893">
    <property type="entry name" value="HipA-like_C"/>
</dbReference>
<dbReference type="Proteomes" id="UP000683428">
    <property type="component" value="Chromosome"/>
</dbReference>
<reference evidence="5" key="1">
    <citation type="submission" date="2020-11" db="EMBL/GenBank/DDBJ databases">
        <title>Azospira inquinata sp. nov.</title>
        <authorList>
            <person name="Moe W.M."/>
            <person name="Mikes M.C."/>
        </authorList>
    </citation>
    <scope>NUCLEOTIDE SEQUENCE</scope>
    <source>
        <strain evidence="5">Azo-3</strain>
    </source>
</reference>
<evidence type="ECO:0000259" key="4">
    <source>
        <dbReference type="Pfam" id="PF07804"/>
    </source>
</evidence>
<dbReference type="InterPro" id="IPR011991">
    <property type="entry name" value="ArsR-like_HTH"/>
</dbReference>
<dbReference type="GO" id="GO:0006355">
    <property type="term" value="P:regulation of DNA-templated transcription"/>
    <property type="evidence" value="ECO:0007669"/>
    <property type="project" value="UniProtKB-ARBA"/>
</dbReference>
<proteinExistence type="inferred from homology"/>
<dbReference type="AlphaFoldDB" id="A0A975SK63"/>
<keyword evidence="3" id="KW-0418">Kinase</keyword>
<evidence type="ECO:0000256" key="3">
    <source>
        <dbReference type="ARBA" id="ARBA00022777"/>
    </source>
</evidence>
<feature type="domain" description="HipA-like C-terminal" evidence="4">
    <location>
        <begin position="204"/>
        <end position="378"/>
    </location>
</feature>